<sequence>MSSNRDFKLGVFIVAAGLVILLGKWGVFGFLGRHFWPLLLLVPGILLHIWFFGRGGSPLVLVPAGILTVYGVLFEICAVWGWDLMPHLWPLLLLGVALGLYEYALQIPRPRGLAAGAAVAGGISILLLFIGMLGAAVLYLIGILLIVGGIWLIAGRRRKRFFF</sequence>
<evidence type="ECO:0000313" key="2">
    <source>
        <dbReference type="EMBL" id="KAA9007625.1"/>
    </source>
</evidence>
<keyword evidence="1" id="KW-0472">Membrane</keyword>
<dbReference type="EMBL" id="VYKK01000004">
    <property type="protein sequence ID" value="KAA9007625.1"/>
    <property type="molecule type" value="Genomic_DNA"/>
</dbReference>
<evidence type="ECO:0000313" key="3">
    <source>
        <dbReference type="Proteomes" id="UP000367750"/>
    </source>
</evidence>
<keyword evidence="3" id="KW-1185">Reference proteome</keyword>
<feature type="transmembrane region" description="Helical" evidence="1">
    <location>
        <begin position="7"/>
        <end position="28"/>
    </location>
</feature>
<evidence type="ECO:0000256" key="1">
    <source>
        <dbReference type="SAM" id="Phobius"/>
    </source>
</evidence>
<dbReference type="OrthoDB" id="2695971at2"/>
<dbReference type="RefSeq" id="WP_150456915.1">
    <property type="nucleotide sequence ID" value="NZ_VYKK01000004.1"/>
</dbReference>
<dbReference type="AlphaFoldDB" id="A0A5J5GHK1"/>
<evidence type="ECO:0008006" key="4">
    <source>
        <dbReference type="Google" id="ProtNLM"/>
    </source>
</evidence>
<feature type="transmembrane region" description="Helical" evidence="1">
    <location>
        <begin position="59"/>
        <end position="82"/>
    </location>
</feature>
<gene>
    <name evidence="2" type="ORF">F4V43_03830</name>
</gene>
<accession>A0A5J5GHK1</accession>
<comment type="caution">
    <text evidence="2">The sequence shown here is derived from an EMBL/GenBank/DDBJ whole genome shotgun (WGS) entry which is preliminary data.</text>
</comment>
<proteinExistence type="predicted"/>
<feature type="transmembrane region" description="Helical" evidence="1">
    <location>
        <begin position="88"/>
        <end position="105"/>
    </location>
</feature>
<feature type="transmembrane region" description="Helical" evidence="1">
    <location>
        <begin position="34"/>
        <end position="52"/>
    </location>
</feature>
<keyword evidence="1" id="KW-1133">Transmembrane helix</keyword>
<keyword evidence="1" id="KW-0812">Transmembrane</keyword>
<dbReference type="Proteomes" id="UP000367750">
    <property type="component" value="Unassembled WGS sequence"/>
</dbReference>
<feature type="transmembrane region" description="Helical" evidence="1">
    <location>
        <begin position="112"/>
        <end position="130"/>
    </location>
</feature>
<reference evidence="2 3" key="1">
    <citation type="submission" date="2019-09" db="EMBL/GenBank/DDBJ databases">
        <title>Bacillus ochoae sp. nov., Paenibacillus whitsoniae sp. nov., Paenibacillus spiritus sp. nov. Isolated from the Mars Exploration Rover during spacecraft assembly.</title>
        <authorList>
            <person name="Seuylemezian A."/>
            <person name="Vaishampayan P."/>
        </authorList>
    </citation>
    <scope>NUCLEOTIDE SEQUENCE [LARGE SCALE GENOMIC DNA]</scope>
    <source>
        <strain evidence="2 3">MER_111</strain>
    </source>
</reference>
<organism evidence="2 3">
    <name type="scientific">Paenibacillus spiritus</name>
    <dbReference type="NCBI Taxonomy" id="2496557"/>
    <lineage>
        <taxon>Bacteria</taxon>
        <taxon>Bacillati</taxon>
        <taxon>Bacillota</taxon>
        <taxon>Bacilli</taxon>
        <taxon>Bacillales</taxon>
        <taxon>Paenibacillaceae</taxon>
        <taxon>Paenibacillus</taxon>
    </lineage>
</organism>
<protein>
    <recommendedName>
        <fullName evidence="4">DUF5668 domain-containing protein</fullName>
    </recommendedName>
</protein>
<feature type="transmembrane region" description="Helical" evidence="1">
    <location>
        <begin position="136"/>
        <end position="154"/>
    </location>
</feature>
<name>A0A5J5GHK1_9BACL</name>